<keyword evidence="2" id="KW-1133">Transmembrane helix</keyword>
<keyword evidence="2" id="KW-0812">Transmembrane</keyword>
<evidence type="ECO:0000313" key="4">
    <source>
        <dbReference type="Proteomes" id="UP000297149"/>
    </source>
</evidence>
<feature type="coiled-coil region" evidence="1">
    <location>
        <begin position="1"/>
        <end position="35"/>
    </location>
</feature>
<evidence type="ECO:0000256" key="2">
    <source>
        <dbReference type="SAM" id="Phobius"/>
    </source>
</evidence>
<name>A0A4P7W4M5_9BACT</name>
<protein>
    <submittedName>
        <fullName evidence="3">Uncharacterized protein</fullName>
    </submittedName>
</protein>
<keyword evidence="2" id="KW-0472">Membrane</keyword>
<organism evidence="3 4">
    <name type="scientific">Duncaniella dubosii</name>
    <dbReference type="NCBI Taxonomy" id="2518971"/>
    <lineage>
        <taxon>Bacteria</taxon>
        <taxon>Pseudomonadati</taxon>
        <taxon>Bacteroidota</taxon>
        <taxon>Bacteroidia</taxon>
        <taxon>Bacteroidales</taxon>
        <taxon>Muribaculaceae</taxon>
        <taxon>Duncaniella</taxon>
    </lineage>
</organism>
<dbReference type="Proteomes" id="UP000297149">
    <property type="component" value="Chromosome"/>
</dbReference>
<keyword evidence="4" id="KW-1185">Reference proteome</keyword>
<keyword evidence="1" id="KW-0175">Coiled coil</keyword>
<gene>
    <name evidence="3" type="ORF">E7747_12230</name>
</gene>
<dbReference type="EMBL" id="CP039396">
    <property type="protein sequence ID" value="QCD42983.1"/>
    <property type="molecule type" value="Genomic_DNA"/>
</dbReference>
<dbReference type="KEGG" id="ddb:E7747_12230"/>
<reference evidence="4" key="1">
    <citation type="submission" date="2019-02" db="EMBL/GenBank/DDBJ databases">
        <title>Isolation and identification of novel species under the genus Muribaculum.</title>
        <authorList>
            <person name="Miyake S."/>
            <person name="Ding Y."/>
            <person name="Low A."/>
            <person name="Soh M."/>
            <person name="Seedorf H."/>
        </authorList>
    </citation>
    <scope>NUCLEOTIDE SEQUENCE [LARGE SCALE GENOMIC DNA]</scope>
    <source>
        <strain evidence="4">H5</strain>
    </source>
</reference>
<feature type="transmembrane region" description="Helical" evidence="2">
    <location>
        <begin position="153"/>
        <end position="176"/>
    </location>
</feature>
<accession>A0A4P7W4M5</accession>
<dbReference type="RefSeq" id="WP_136416224.1">
    <property type="nucleotide sequence ID" value="NZ_CP039396.1"/>
</dbReference>
<sequence>MSKLYDDVKKQEVQIDDLQKTVTNHTTRIETLETKAKATPPPQAVNQGPITVKLPDNIATNESISKLLDEKLPATSTDGTLKIVMEQLPGSLSKGVADVLSDNLGDKVKDALYEGFRREFADERKKLYDVVNDMRYKAQSIIWGQWWRATPHWVYAIFAVLLIAAGGFGYGFFYLLNQNSRLIETEWLYRRERTLYKSEKELQLLLNHEKDFFTGTSHEQDSIKDVIRYWEQKGDFDKTFLYFSPAED</sequence>
<evidence type="ECO:0000256" key="1">
    <source>
        <dbReference type="SAM" id="Coils"/>
    </source>
</evidence>
<proteinExistence type="predicted"/>
<evidence type="ECO:0000313" key="3">
    <source>
        <dbReference type="EMBL" id="QCD42983.1"/>
    </source>
</evidence>
<dbReference type="AlphaFoldDB" id="A0A4P7W4M5"/>